<evidence type="ECO:0000256" key="11">
    <source>
        <dbReference type="SAM" id="MobiDB-lite"/>
    </source>
</evidence>
<keyword evidence="8" id="KW-0804">Transcription</keyword>
<dbReference type="InterPro" id="IPR052035">
    <property type="entry name" value="ZnF_BED_domain_contain"/>
</dbReference>
<gene>
    <name evidence="13" type="ORF">V5N11_020652</name>
</gene>
<comment type="caution">
    <text evidence="13">The sequence shown here is derived from an EMBL/GenBank/DDBJ whole genome shotgun (WGS) entry which is preliminary data.</text>
</comment>
<evidence type="ECO:0000313" key="14">
    <source>
        <dbReference type="Proteomes" id="UP001558713"/>
    </source>
</evidence>
<dbReference type="PROSITE" id="PS50808">
    <property type="entry name" value="ZF_BED"/>
    <property type="match status" value="1"/>
</dbReference>
<evidence type="ECO:0000313" key="13">
    <source>
        <dbReference type="EMBL" id="KAL1190478.1"/>
    </source>
</evidence>
<keyword evidence="6" id="KW-0805">Transcription regulation</keyword>
<comment type="subcellular location">
    <subcellularLocation>
        <location evidence="1">Nucleus</location>
    </subcellularLocation>
</comment>
<dbReference type="GO" id="GO:0003677">
    <property type="term" value="F:DNA binding"/>
    <property type="evidence" value="ECO:0007669"/>
    <property type="project" value="UniProtKB-KW"/>
</dbReference>
<proteinExistence type="predicted"/>
<protein>
    <submittedName>
        <fullName evidence="13">AC transposase</fullName>
    </submittedName>
</protein>
<evidence type="ECO:0000256" key="1">
    <source>
        <dbReference type="ARBA" id="ARBA00004123"/>
    </source>
</evidence>
<feature type="domain" description="BED-type" evidence="12">
    <location>
        <begin position="42"/>
        <end position="100"/>
    </location>
</feature>
<evidence type="ECO:0000256" key="4">
    <source>
        <dbReference type="ARBA" id="ARBA00022771"/>
    </source>
</evidence>
<feature type="compositionally biased region" description="Polar residues" evidence="11">
    <location>
        <begin position="1"/>
        <end position="11"/>
    </location>
</feature>
<dbReference type="SMART" id="SM00614">
    <property type="entry name" value="ZnF_BED"/>
    <property type="match status" value="1"/>
</dbReference>
<evidence type="ECO:0000256" key="8">
    <source>
        <dbReference type="ARBA" id="ARBA00023163"/>
    </source>
</evidence>
<keyword evidence="7" id="KW-0238">DNA-binding</keyword>
<dbReference type="Proteomes" id="UP001558713">
    <property type="component" value="Unassembled WGS sequence"/>
</dbReference>
<name>A0ABD0Z7J7_CARAN</name>
<sequence>MESQNTESNADNAGPSVPASCAGETNTEAPTMESVESKVTLRQRSSAWEHFKKTKDNNKGKCNHCGAVVTIRSRTGVNTSTMLKHINRCRKLHPELEDDIVAGKRFKQGTLMNQPKKTEVVASYLKYDKDDCRKSLVRMIIKDELPFRIVEKEGFREFIYTLQPRFEIPSRRTITRDCFSLFLEEKKKLKMFFEKHKGSVSLTTDTWTSVQNINYMCLTAHFIDENWNLQKKILNFCQILSHKGVVIGKMIERCLVSWGISRIFTITVDNASSNDVGIRFLRRRLQSWGTSVLNGEFLHMRCGAHILNLVVKDGLEENKASISRIRCAVRYVRSSPARSNKLKECLTHLKLGSSVGLSLDVEARWNSTYLMLESALKQKKACDMLELEDERYLVELGKLDGVPTESDWEYAKTYLPILKFFYDATLKVSATKHVTGNSYLKEVFGVGLMIRKMSLNKTDPNQKAMATKMKAKFDKYWGDVDNMNLVIFVACVLDPRYKMKFVTWLIRENYGSGSDSIAETLVFKVTKVVEKMFDYYNDKFGSSKETSDAEAFNFSQVNAEAVEIYDLDSLMEQHETSEENSVYQSELESYLGESCVSRLDPNFDVLVWWKKVGSKYRILSLMAKDLLAIPVSSVASESAFSTSGRVIDPYRSSLTPRTVEALICAQDWIRSDYEKISLEDQFRQLEILEDEFSNSNDYGMLVNGVSLTLEEEE</sequence>
<keyword evidence="5" id="KW-0862">Zinc</keyword>
<reference evidence="13 14" key="1">
    <citation type="submission" date="2024-04" db="EMBL/GenBank/DDBJ databases">
        <title>Genome assembly C_amara_ONT_v2.</title>
        <authorList>
            <person name="Yant L."/>
            <person name="Moore C."/>
            <person name="Slenker M."/>
        </authorList>
    </citation>
    <scope>NUCLEOTIDE SEQUENCE [LARGE SCALE GENOMIC DNA]</scope>
    <source>
        <tissue evidence="13">Leaf</tissue>
    </source>
</reference>
<dbReference type="SUPFAM" id="SSF57667">
    <property type="entry name" value="beta-beta-alpha zinc fingers"/>
    <property type="match status" value="1"/>
</dbReference>
<dbReference type="InterPro" id="IPR025525">
    <property type="entry name" value="hAT-like_transposase_RNase-H"/>
</dbReference>
<dbReference type="InterPro" id="IPR008906">
    <property type="entry name" value="HATC_C_dom"/>
</dbReference>
<evidence type="ECO:0000256" key="2">
    <source>
        <dbReference type="ARBA" id="ARBA00011738"/>
    </source>
</evidence>
<dbReference type="EMBL" id="JBANAX010000876">
    <property type="protein sequence ID" value="KAL1190478.1"/>
    <property type="molecule type" value="Genomic_DNA"/>
</dbReference>
<evidence type="ECO:0000256" key="5">
    <source>
        <dbReference type="ARBA" id="ARBA00022833"/>
    </source>
</evidence>
<comment type="subunit">
    <text evidence="2">Homodimer.</text>
</comment>
<dbReference type="Pfam" id="PF05699">
    <property type="entry name" value="Dimer_Tnp_hAT"/>
    <property type="match status" value="1"/>
</dbReference>
<dbReference type="GO" id="GO:0009791">
    <property type="term" value="P:post-embryonic development"/>
    <property type="evidence" value="ECO:0007669"/>
    <property type="project" value="UniProtKB-ARBA"/>
</dbReference>
<evidence type="ECO:0000256" key="10">
    <source>
        <dbReference type="PROSITE-ProRule" id="PRU00027"/>
    </source>
</evidence>
<evidence type="ECO:0000256" key="7">
    <source>
        <dbReference type="ARBA" id="ARBA00023125"/>
    </source>
</evidence>
<evidence type="ECO:0000256" key="6">
    <source>
        <dbReference type="ARBA" id="ARBA00023015"/>
    </source>
</evidence>
<accession>A0ABD0Z7J7</accession>
<dbReference type="SUPFAM" id="SSF53098">
    <property type="entry name" value="Ribonuclease H-like"/>
    <property type="match status" value="1"/>
</dbReference>
<dbReference type="AlphaFoldDB" id="A0ABD0Z7J7"/>
<dbReference type="GO" id="GO:0008270">
    <property type="term" value="F:zinc ion binding"/>
    <property type="evidence" value="ECO:0007669"/>
    <property type="project" value="UniProtKB-KW"/>
</dbReference>
<dbReference type="InterPro" id="IPR003656">
    <property type="entry name" value="Znf_BED"/>
</dbReference>
<keyword evidence="4 10" id="KW-0863">Zinc-finger</keyword>
<keyword evidence="14" id="KW-1185">Reference proteome</keyword>
<organism evidence="13 14">
    <name type="scientific">Cardamine amara subsp. amara</name>
    <dbReference type="NCBI Taxonomy" id="228776"/>
    <lineage>
        <taxon>Eukaryota</taxon>
        <taxon>Viridiplantae</taxon>
        <taxon>Streptophyta</taxon>
        <taxon>Embryophyta</taxon>
        <taxon>Tracheophyta</taxon>
        <taxon>Spermatophyta</taxon>
        <taxon>Magnoliopsida</taxon>
        <taxon>eudicotyledons</taxon>
        <taxon>Gunneridae</taxon>
        <taxon>Pentapetalae</taxon>
        <taxon>rosids</taxon>
        <taxon>malvids</taxon>
        <taxon>Brassicales</taxon>
        <taxon>Brassicaceae</taxon>
        <taxon>Cardamineae</taxon>
        <taxon>Cardamine</taxon>
    </lineage>
</organism>
<dbReference type="Pfam" id="PF14372">
    <property type="entry name" value="hAT-like_RNase-H"/>
    <property type="match status" value="1"/>
</dbReference>
<keyword evidence="3" id="KW-0479">Metal-binding</keyword>
<evidence type="ECO:0000256" key="9">
    <source>
        <dbReference type="ARBA" id="ARBA00023242"/>
    </source>
</evidence>
<dbReference type="SUPFAM" id="SSF140996">
    <property type="entry name" value="Hermes dimerisation domain"/>
    <property type="match status" value="1"/>
</dbReference>
<dbReference type="GO" id="GO:0005634">
    <property type="term" value="C:nucleus"/>
    <property type="evidence" value="ECO:0007669"/>
    <property type="project" value="UniProtKB-SubCell"/>
</dbReference>
<dbReference type="InterPro" id="IPR036236">
    <property type="entry name" value="Znf_C2H2_sf"/>
</dbReference>
<evidence type="ECO:0000259" key="12">
    <source>
        <dbReference type="PROSITE" id="PS50808"/>
    </source>
</evidence>
<dbReference type="PANTHER" id="PTHR46481:SF10">
    <property type="entry name" value="ZINC FINGER BED DOMAIN-CONTAINING PROTEIN 39"/>
    <property type="match status" value="1"/>
</dbReference>
<dbReference type="PANTHER" id="PTHR46481">
    <property type="entry name" value="ZINC FINGER BED DOMAIN-CONTAINING PROTEIN 4"/>
    <property type="match status" value="1"/>
</dbReference>
<keyword evidence="9" id="KW-0539">Nucleus</keyword>
<dbReference type="Pfam" id="PF02892">
    <property type="entry name" value="zf-BED"/>
    <property type="match status" value="1"/>
</dbReference>
<feature type="region of interest" description="Disordered" evidence="11">
    <location>
        <begin position="1"/>
        <end position="40"/>
    </location>
</feature>
<dbReference type="InterPro" id="IPR012337">
    <property type="entry name" value="RNaseH-like_sf"/>
</dbReference>
<evidence type="ECO:0000256" key="3">
    <source>
        <dbReference type="ARBA" id="ARBA00022723"/>
    </source>
</evidence>